<evidence type="ECO:0000256" key="1">
    <source>
        <dbReference type="SAM" id="MobiDB-lite"/>
    </source>
</evidence>
<dbReference type="Gene3D" id="3.60.10.10">
    <property type="entry name" value="Endonuclease/exonuclease/phosphatase"/>
    <property type="match status" value="1"/>
</dbReference>
<protein>
    <submittedName>
        <fullName evidence="3">Uncharacterized protein</fullName>
    </submittedName>
</protein>
<evidence type="ECO:0000313" key="2">
    <source>
        <dbReference type="Proteomes" id="UP001652660"/>
    </source>
</evidence>
<proteinExistence type="predicted"/>
<name>A0ABM4VMC6_COFAR</name>
<keyword evidence="2" id="KW-1185">Reference proteome</keyword>
<organism evidence="2 3">
    <name type="scientific">Coffea arabica</name>
    <name type="common">Arabian coffee</name>
    <dbReference type="NCBI Taxonomy" id="13443"/>
    <lineage>
        <taxon>Eukaryota</taxon>
        <taxon>Viridiplantae</taxon>
        <taxon>Streptophyta</taxon>
        <taxon>Embryophyta</taxon>
        <taxon>Tracheophyta</taxon>
        <taxon>Spermatophyta</taxon>
        <taxon>Magnoliopsida</taxon>
        <taxon>eudicotyledons</taxon>
        <taxon>Gunneridae</taxon>
        <taxon>Pentapetalae</taxon>
        <taxon>asterids</taxon>
        <taxon>lamiids</taxon>
        <taxon>Gentianales</taxon>
        <taxon>Rubiaceae</taxon>
        <taxon>Ixoroideae</taxon>
        <taxon>Gardenieae complex</taxon>
        <taxon>Bertiereae - Coffeeae clade</taxon>
        <taxon>Coffeeae</taxon>
        <taxon>Coffea</taxon>
    </lineage>
</organism>
<accession>A0ABM4VMC6</accession>
<sequence length="120" mass="14374">MGDFNNILSSEEKLEGRPREKKSFQDFKQLIDDNQLLDVRYNRKPWTWCNNWKGSGEIMQRLDRGLCSEGWPQLFENAKCSHNESHASDHNMLLLETLPVDMRKKKRFYFDKRWVQHEGA</sequence>
<dbReference type="Proteomes" id="UP001652660">
    <property type="component" value="Chromosome 9c"/>
</dbReference>
<gene>
    <name evidence="3" type="primary">LOC140014172</name>
</gene>
<dbReference type="PANTHER" id="PTHR33710">
    <property type="entry name" value="BNAC02G09200D PROTEIN"/>
    <property type="match status" value="1"/>
</dbReference>
<reference evidence="3" key="1">
    <citation type="submission" date="2025-08" db="UniProtKB">
        <authorList>
            <consortium name="RefSeq"/>
        </authorList>
    </citation>
    <scope>IDENTIFICATION</scope>
    <source>
        <tissue evidence="3">Leaves</tissue>
    </source>
</reference>
<feature type="compositionally biased region" description="Basic and acidic residues" evidence="1">
    <location>
        <begin position="10"/>
        <end position="21"/>
    </location>
</feature>
<feature type="region of interest" description="Disordered" evidence="1">
    <location>
        <begin position="1"/>
        <end position="21"/>
    </location>
</feature>
<dbReference type="PANTHER" id="PTHR33710:SF71">
    <property type="entry name" value="ENDONUCLEASE_EXONUCLEASE_PHOSPHATASE DOMAIN-CONTAINING PROTEIN"/>
    <property type="match status" value="1"/>
</dbReference>
<dbReference type="SUPFAM" id="SSF56219">
    <property type="entry name" value="DNase I-like"/>
    <property type="match status" value="1"/>
</dbReference>
<dbReference type="InterPro" id="IPR036691">
    <property type="entry name" value="Endo/exonu/phosph_ase_sf"/>
</dbReference>
<dbReference type="RefSeq" id="XP_071920686.1">
    <property type="nucleotide sequence ID" value="XM_072064585.1"/>
</dbReference>
<dbReference type="GeneID" id="140014172"/>
<evidence type="ECO:0000313" key="3">
    <source>
        <dbReference type="RefSeq" id="XP_071920686.1"/>
    </source>
</evidence>